<accession>A0A3D9Z4X2</accession>
<evidence type="ECO:0000256" key="2">
    <source>
        <dbReference type="ARBA" id="ARBA00022741"/>
    </source>
</evidence>
<dbReference type="PANTHER" id="PTHR21621">
    <property type="entry name" value="RIBOSOMAL PROTEIN S6 MODIFICATION PROTEIN"/>
    <property type="match status" value="1"/>
</dbReference>
<dbReference type="OrthoDB" id="9786585at2"/>
<evidence type="ECO:0000256" key="1">
    <source>
        <dbReference type="ARBA" id="ARBA00022723"/>
    </source>
</evidence>
<proteinExistence type="predicted"/>
<dbReference type="InterPro" id="IPR013651">
    <property type="entry name" value="ATP-grasp_RimK-type"/>
</dbReference>
<dbReference type="InterPro" id="IPR004666">
    <property type="entry name" value="Rp_bS6_RimK/Lys_biosynth_LsyX"/>
</dbReference>
<keyword evidence="2 4" id="KW-0547">Nucleotide-binding</keyword>
<feature type="domain" description="ATP-grasp" evidence="5">
    <location>
        <begin position="120"/>
        <end position="301"/>
    </location>
</feature>
<dbReference type="GO" id="GO:0005524">
    <property type="term" value="F:ATP binding"/>
    <property type="evidence" value="ECO:0007669"/>
    <property type="project" value="UniProtKB-UniRule"/>
</dbReference>
<dbReference type="GO" id="GO:0046872">
    <property type="term" value="F:metal ion binding"/>
    <property type="evidence" value="ECO:0007669"/>
    <property type="project" value="UniProtKB-KW"/>
</dbReference>
<dbReference type="NCBIfam" id="TIGR00768">
    <property type="entry name" value="rimK_fam"/>
    <property type="match status" value="1"/>
</dbReference>
<dbReference type="Gene3D" id="3.40.50.20">
    <property type="match status" value="1"/>
</dbReference>
<dbReference type="GO" id="GO:0016879">
    <property type="term" value="F:ligase activity, forming carbon-nitrogen bonds"/>
    <property type="evidence" value="ECO:0007669"/>
    <property type="project" value="TreeGrafter"/>
</dbReference>
<dbReference type="InterPro" id="IPR011761">
    <property type="entry name" value="ATP-grasp"/>
</dbReference>
<evidence type="ECO:0000313" key="6">
    <source>
        <dbReference type="EMBL" id="REF89338.1"/>
    </source>
</evidence>
<dbReference type="RefSeq" id="WP_115835119.1">
    <property type="nucleotide sequence ID" value="NZ_CP025086.1"/>
</dbReference>
<protein>
    <submittedName>
        <fullName evidence="6">SSU ribosomal protein S6P modification protein</fullName>
    </submittedName>
</protein>
<dbReference type="SUPFAM" id="SSF56059">
    <property type="entry name" value="Glutathione synthetase ATP-binding domain-like"/>
    <property type="match status" value="1"/>
</dbReference>
<keyword evidence="7" id="KW-1185">Reference proteome</keyword>
<keyword evidence="1" id="KW-0479">Metal-binding</keyword>
<sequence length="315" mass="33948">MPPSAEANPSLETSPRIALLVDKIEFHAKALTRSFARLGARAVPMRLSAFSLDTRRPSGIAVPGFGTRLPDLILVRAVGLGSFESITLRLGLLHALKDMGVPIANSPRAIELCVDKAATSFRCFNAGIPTPETFALESPRQTRALVRRECARSPLVLKPLFGAQGRGLKLIRQESDLPDIASMAGVYYLQRYIGVERDGFSDCRVLVAGGRVLAAMTRRAPHWITNVKLGAKPEPVELDDEMRDLALRGAAAVEAEFAGVDLLRAADGRWYVIEVNSMPGWQGLQSVTDFPIADELASLLLARHGLAAGGAEMAS</sequence>
<keyword evidence="3 4" id="KW-0067">ATP-binding</keyword>
<dbReference type="GO" id="GO:0005737">
    <property type="term" value="C:cytoplasm"/>
    <property type="evidence" value="ECO:0007669"/>
    <property type="project" value="TreeGrafter"/>
</dbReference>
<evidence type="ECO:0000256" key="3">
    <source>
        <dbReference type="ARBA" id="ARBA00022840"/>
    </source>
</evidence>
<reference evidence="6 7" key="1">
    <citation type="submission" date="2018-08" db="EMBL/GenBank/DDBJ databases">
        <title>Genomic Encyclopedia of Type Strains, Phase IV (KMG-IV): sequencing the most valuable type-strain genomes for metagenomic binning, comparative biology and taxonomic classification.</title>
        <authorList>
            <person name="Goeker M."/>
        </authorList>
    </citation>
    <scope>NUCLEOTIDE SEQUENCE [LARGE SCALE GENOMIC DNA]</scope>
    <source>
        <strain evidence="6 7">BW863</strain>
    </source>
</reference>
<evidence type="ECO:0000256" key="4">
    <source>
        <dbReference type="PROSITE-ProRule" id="PRU00409"/>
    </source>
</evidence>
<name>A0A3D9Z4X2_9HYPH</name>
<dbReference type="Gene3D" id="3.30.470.20">
    <property type="entry name" value="ATP-grasp fold, B domain"/>
    <property type="match status" value="1"/>
</dbReference>
<dbReference type="AlphaFoldDB" id="A0A3D9Z4X2"/>
<evidence type="ECO:0000259" key="5">
    <source>
        <dbReference type="PROSITE" id="PS50975"/>
    </source>
</evidence>
<comment type="caution">
    <text evidence="6">The sequence shown here is derived from an EMBL/GenBank/DDBJ whole genome shotgun (WGS) entry which is preliminary data.</text>
</comment>
<dbReference type="Pfam" id="PF08443">
    <property type="entry name" value="RimK"/>
    <property type="match status" value="1"/>
</dbReference>
<dbReference type="Proteomes" id="UP000256900">
    <property type="component" value="Unassembled WGS sequence"/>
</dbReference>
<organism evidence="6 7">
    <name type="scientific">Methylovirgula ligni</name>
    <dbReference type="NCBI Taxonomy" id="569860"/>
    <lineage>
        <taxon>Bacteria</taxon>
        <taxon>Pseudomonadati</taxon>
        <taxon>Pseudomonadota</taxon>
        <taxon>Alphaproteobacteria</taxon>
        <taxon>Hyphomicrobiales</taxon>
        <taxon>Beijerinckiaceae</taxon>
        <taxon>Methylovirgula</taxon>
    </lineage>
</organism>
<dbReference type="PANTHER" id="PTHR21621:SF0">
    <property type="entry name" value="BETA-CITRYLGLUTAMATE SYNTHASE B-RELATED"/>
    <property type="match status" value="1"/>
</dbReference>
<dbReference type="PROSITE" id="PS50975">
    <property type="entry name" value="ATP_GRASP"/>
    <property type="match status" value="1"/>
</dbReference>
<evidence type="ECO:0000313" key="7">
    <source>
        <dbReference type="Proteomes" id="UP000256900"/>
    </source>
</evidence>
<gene>
    <name evidence="6" type="ORF">DES32_0558</name>
</gene>
<dbReference type="EMBL" id="QUMO01000001">
    <property type="protein sequence ID" value="REF89338.1"/>
    <property type="molecule type" value="Genomic_DNA"/>
</dbReference>